<accession>A0AA95GDI9</accession>
<dbReference type="Proteomes" id="UP001177597">
    <property type="component" value="Chromosome"/>
</dbReference>
<evidence type="ECO:0000313" key="2">
    <source>
        <dbReference type="Proteomes" id="UP001177597"/>
    </source>
</evidence>
<protein>
    <submittedName>
        <fullName evidence="1">Uncharacterized protein</fullName>
    </submittedName>
</protein>
<reference evidence="1" key="1">
    <citation type="submission" date="2023-04" db="EMBL/GenBank/DDBJ databases">
        <title>Genome dynamics across the evolutionary transition to endosymbiosis.</title>
        <authorList>
            <person name="Siozios S."/>
            <person name="Nadal-Jimenez P."/>
            <person name="Azagi T."/>
            <person name="Sprong H."/>
            <person name="Frost C.L."/>
            <person name="Parratt S.R."/>
            <person name="Taylor G."/>
            <person name="Brettell L."/>
            <person name="Lew K.C."/>
            <person name="Croft L."/>
            <person name="King K.C."/>
            <person name="Brockhurst M.A."/>
            <person name="Hypsa V."/>
            <person name="Novakova E."/>
            <person name="Darby A.C."/>
            <person name="Hurst G.D.D."/>
        </authorList>
    </citation>
    <scope>NUCLEOTIDE SEQUENCE</scope>
    <source>
        <strain evidence="1">AIh</strain>
    </source>
</reference>
<sequence>MEKIYIQAKENSNISFKHYNVGMAVYDHALNIWQGFNVKIHRDGSDKPGHDFIAQPKKDNGPIQLKLYTIEDGKPASFYFAISTQDNPNGNDLITGSYTSAKNKDTGKVELIDFKYNTNSGLKLLLEPLFEGSDQNPSWDFLMTITAC</sequence>
<proteinExistence type="predicted"/>
<dbReference type="AlphaFoldDB" id="A0AA95GDI9"/>
<dbReference type="RefSeq" id="WP_280628562.1">
    <property type="nucleotide sequence ID" value="NZ_CP123498.1"/>
</dbReference>
<name>A0AA95GDI9_9GAMM</name>
<organism evidence="1 2">
    <name type="scientific">Arsenophonus nasoniae</name>
    <name type="common">son-killer infecting Nasonia vitripennis</name>
    <dbReference type="NCBI Taxonomy" id="638"/>
    <lineage>
        <taxon>Bacteria</taxon>
        <taxon>Pseudomonadati</taxon>
        <taxon>Pseudomonadota</taxon>
        <taxon>Gammaproteobacteria</taxon>
        <taxon>Enterobacterales</taxon>
        <taxon>Morganellaceae</taxon>
        <taxon>Arsenophonus</taxon>
    </lineage>
</organism>
<evidence type="ECO:0000313" key="1">
    <source>
        <dbReference type="EMBL" id="WGL94195.1"/>
    </source>
</evidence>
<gene>
    <name evidence="1" type="ORF">QE207_10585</name>
</gene>
<dbReference type="EMBL" id="CP123498">
    <property type="protein sequence ID" value="WGL94195.1"/>
    <property type="molecule type" value="Genomic_DNA"/>
</dbReference>